<dbReference type="AlphaFoldDB" id="A0A0C9X3W2"/>
<keyword evidence="8" id="KW-0378">Hydrolase</keyword>
<dbReference type="SMART" id="SM01124">
    <property type="entry name" value="DBR1"/>
    <property type="match status" value="1"/>
</dbReference>
<evidence type="ECO:0000256" key="13">
    <source>
        <dbReference type="SAM" id="MobiDB-lite"/>
    </source>
</evidence>
<feature type="compositionally biased region" description="Polar residues" evidence="13">
    <location>
        <begin position="521"/>
        <end position="530"/>
    </location>
</feature>
<evidence type="ECO:0000256" key="3">
    <source>
        <dbReference type="ARBA" id="ARBA00001954"/>
    </source>
</evidence>
<dbReference type="GO" id="GO:0046872">
    <property type="term" value="F:metal ion binding"/>
    <property type="evidence" value="ECO:0007669"/>
    <property type="project" value="UniProtKB-KW"/>
</dbReference>
<dbReference type="Pfam" id="PF05011">
    <property type="entry name" value="DBR1"/>
    <property type="match status" value="1"/>
</dbReference>
<evidence type="ECO:0000256" key="11">
    <source>
        <dbReference type="ARBA" id="ARBA00023211"/>
    </source>
</evidence>
<keyword evidence="12" id="KW-0539">Nucleus</keyword>
<evidence type="ECO:0000259" key="14">
    <source>
        <dbReference type="SMART" id="SM01124"/>
    </source>
</evidence>
<dbReference type="GO" id="GO:0008419">
    <property type="term" value="F:RNA lariat debranching enzyme activity"/>
    <property type="evidence" value="ECO:0007669"/>
    <property type="project" value="UniProtKB-ARBA"/>
</dbReference>
<name>A0A0C9X3W2_9AGAR</name>
<evidence type="ECO:0000256" key="4">
    <source>
        <dbReference type="ARBA" id="ARBA00004123"/>
    </source>
</evidence>
<dbReference type="Pfam" id="PF00149">
    <property type="entry name" value="Metallophos"/>
    <property type="match status" value="1"/>
</dbReference>
<dbReference type="CDD" id="cd00844">
    <property type="entry name" value="MPP_Dbr1_N"/>
    <property type="match status" value="1"/>
</dbReference>
<dbReference type="InterPro" id="IPR041816">
    <property type="entry name" value="Dbr1_N"/>
</dbReference>
<keyword evidence="16" id="KW-1185">Reference proteome</keyword>
<comment type="cofactor">
    <cofactor evidence="1">
        <name>Mn(2+)</name>
        <dbReference type="ChEBI" id="CHEBI:29035"/>
    </cofactor>
</comment>
<dbReference type="InterPro" id="IPR029052">
    <property type="entry name" value="Metallo-depent_PP-like"/>
</dbReference>
<feature type="region of interest" description="Disordered" evidence="13">
    <location>
        <begin position="510"/>
        <end position="530"/>
    </location>
</feature>
<keyword evidence="9" id="KW-0862">Zinc</keyword>
<dbReference type="OrthoDB" id="407609at2759"/>
<dbReference type="EMBL" id="KN838551">
    <property type="protein sequence ID" value="KIK06835.1"/>
    <property type="molecule type" value="Genomic_DNA"/>
</dbReference>
<reference evidence="16" key="2">
    <citation type="submission" date="2015-01" db="EMBL/GenBank/DDBJ databases">
        <title>Evolutionary Origins and Diversification of the Mycorrhizal Mutualists.</title>
        <authorList>
            <consortium name="DOE Joint Genome Institute"/>
            <consortium name="Mycorrhizal Genomics Consortium"/>
            <person name="Kohler A."/>
            <person name="Kuo A."/>
            <person name="Nagy L.G."/>
            <person name="Floudas D."/>
            <person name="Copeland A."/>
            <person name="Barry K.W."/>
            <person name="Cichocki N."/>
            <person name="Veneault-Fourrey C."/>
            <person name="LaButti K."/>
            <person name="Lindquist E.A."/>
            <person name="Lipzen A."/>
            <person name="Lundell T."/>
            <person name="Morin E."/>
            <person name="Murat C."/>
            <person name="Riley R."/>
            <person name="Ohm R."/>
            <person name="Sun H."/>
            <person name="Tunlid A."/>
            <person name="Henrissat B."/>
            <person name="Grigoriev I.V."/>
            <person name="Hibbett D.S."/>
            <person name="Martin F."/>
        </authorList>
    </citation>
    <scope>NUCLEOTIDE SEQUENCE [LARGE SCALE GENOMIC DNA]</scope>
    <source>
        <strain evidence="16">LaAM-08-1</strain>
    </source>
</reference>
<dbReference type="STRING" id="1095629.A0A0C9X3W2"/>
<gene>
    <name evidence="15" type="ORF">K443DRAFT_2953</name>
</gene>
<evidence type="ECO:0000256" key="10">
    <source>
        <dbReference type="ARBA" id="ARBA00023004"/>
    </source>
</evidence>
<keyword evidence="11" id="KW-0464">Manganese</keyword>
<comment type="cofactor">
    <cofactor evidence="2">
        <name>Zn(2+)</name>
        <dbReference type="ChEBI" id="CHEBI:29105"/>
    </cofactor>
</comment>
<evidence type="ECO:0000256" key="7">
    <source>
        <dbReference type="ARBA" id="ARBA00022723"/>
    </source>
</evidence>
<comment type="cofactor">
    <cofactor evidence="3">
        <name>Fe(2+)</name>
        <dbReference type="ChEBI" id="CHEBI:29033"/>
    </cofactor>
</comment>
<keyword evidence="6" id="KW-0507">mRNA processing</keyword>
<organism evidence="15 16">
    <name type="scientific">Laccaria amethystina LaAM-08-1</name>
    <dbReference type="NCBI Taxonomy" id="1095629"/>
    <lineage>
        <taxon>Eukaryota</taxon>
        <taxon>Fungi</taxon>
        <taxon>Dikarya</taxon>
        <taxon>Basidiomycota</taxon>
        <taxon>Agaricomycotina</taxon>
        <taxon>Agaricomycetes</taxon>
        <taxon>Agaricomycetidae</taxon>
        <taxon>Agaricales</taxon>
        <taxon>Agaricineae</taxon>
        <taxon>Hydnangiaceae</taxon>
        <taxon>Laccaria</taxon>
    </lineage>
</organism>
<keyword evidence="10" id="KW-0408">Iron</keyword>
<comment type="subcellular location">
    <subcellularLocation>
        <location evidence="4">Nucleus</location>
    </subcellularLocation>
</comment>
<protein>
    <recommendedName>
        <fullName evidence="14">Lariat debranching enzyme C-terminal domain-containing protein</fullName>
    </recommendedName>
</protein>
<dbReference type="GO" id="GO:0005634">
    <property type="term" value="C:nucleus"/>
    <property type="evidence" value="ECO:0007669"/>
    <property type="project" value="UniProtKB-SubCell"/>
</dbReference>
<evidence type="ECO:0000313" key="16">
    <source>
        <dbReference type="Proteomes" id="UP000054477"/>
    </source>
</evidence>
<dbReference type="Proteomes" id="UP000054477">
    <property type="component" value="Unassembled WGS sequence"/>
</dbReference>
<dbReference type="SUPFAM" id="SSF56300">
    <property type="entry name" value="Metallo-dependent phosphatases"/>
    <property type="match status" value="1"/>
</dbReference>
<accession>A0A0C9X3W2</accession>
<comment type="similarity">
    <text evidence="5">Belongs to the lariat debranching enzyme family.</text>
</comment>
<dbReference type="GO" id="GO:0000398">
    <property type="term" value="P:mRNA splicing, via spliceosome"/>
    <property type="evidence" value="ECO:0007669"/>
    <property type="project" value="TreeGrafter"/>
</dbReference>
<proteinExistence type="inferred from homology"/>
<dbReference type="PANTHER" id="PTHR12849:SF0">
    <property type="entry name" value="LARIAT DEBRANCHING ENZYME"/>
    <property type="match status" value="1"/>
</dbReference>
<evidence type="ECO:0000313" key="15">
    <source>
        <dbReference type="EMBL" id="KIK06835.1"/>
    </source>
</evidence>
<evidence type="ECO:0000256" key="2">
    <source>
        <dbReference type="ARBA" id="ARBA00001947"/>
    </source>
</evidence>
<reference evidence="15 16" key="1">
    <citation type="submission" date="2014-04" db="EMBL/GenBank/DDBJ databases">
        <authorList>
            <consortium name="DOE Joint Genome Institute"/>
            <person name="Kuo A."/>
            <person name="Kohler A."/>
            <person name="Nagy L.G."/>
            <person name="Floudas D."/>
            <person name="Copeland A."/>
            <person name="Barry K.W."/>
            <person name="Cichocki N."/>
            <person name="Veneault-Fourrey C."/>
            <person name="LaButti K."/>
            <person name="Lindquist E.A."/>
            <person name="Lipzen A."/>
            <person name="Lundell T."/>
            <person name="Morin E."/>
            <person name="Murat C."/>
            <person name="Sun H."/>
            <person name="Tunlid A."/>
            <person name="Henrissat B."/>
            <person name="Grigoriev I.V."/>
            <person name="Hibbett D.S."/>
            <person name="Martin F."/>
            <person name="Nordberg H.P."/>
            <person name="Cantor M.N."/>
            <person name="Hua S.X."/>
        </authorList>
    </citation>
    <scope>NUCLEOTIDE SEQUENCE [LARGE SCALE GENOMIC DNA]</scope>
    <source>
        <strain evidence="15 16">LaAM-08-1</strain>
    </source>
</reference>
<dbReference type="PANTHER" id="PTHR12849">
    <property type="entry name" value="RNA LARIAT DEBRANCHING ENZYME"/>
    <property type="match status" value="1"/>
</dbReference>
<dbReference type="HOGENOM" id="CLU_005893_1_0_1"/>
<feature type="domain" description="Lariat debranching enzyme C-terminal" evidence="14">
    <location>
        <begin position="408"/>
        <end position="546"/>
    </location>
</feature>
<sequence length="553" mass="62979">MTRRGTADAVWSRDWDVRGLNVGAAQGQSGLDIDESLPGDDPDVEGKRKLSDIRIDAMYKKLWLNDFKACEVDSQLTVFVYGCCRSTPRPVTVELLLDCFNHLFHDMKIAIEGCCHGELDAIYKHIKNLELKNGYTVDLLLICGDFQAVRNYQDLQCMAVPNKYKALQHFHKYYTCEKEAPILTIVIGGNHEASNYMWELYHGGWLAPNIYFLGHAGCVQVNGIRIAGASGIYKMHDFKLGESYSYDPSITQSVVGNHEKVPYDASSIRSIYHIREYNVRRLSLLSTPRIFLSHDWPQSVEQYGDLAGLLRRKSFLREDINSGKLGSPPLMGLLRTLQPEWWFSAHLHTRYEATVFHHDRPLLPAAVRNPDEISIEDDEDEEEKISIPRNPDEILLDDEEEDVEVPLLPPPPCATTKFLALDKCLPNRQFLEIITLPIEESRQPPLLTFDPEWLAITRAFHPWLSTTRHQRPFPPEAEARDMVSKEFEWVSKNVTGDALLVSEHQRFIPTAPGPGNEGAAKNQQPPWYTNPQTEAFCQMLELENKINAPPTQS</sequence>
<dbReference type="InterPro" id="IPR004843">
    <property type="entry name" value="Calcineurin-like_PHP"/>
</dbReference>
<evidence type="ECO:0000256" key="12">
    <source>
        <dbReference type="ARBA" id="ARBA00023242"/>
    </source>
</evidence>
<evidence type="ECO:0000256" key="6">
    <source>
        <dbReference type="ARBA" id="ARBA00022664"/>
    </source>
</evidence>
<evidence type="ECO:0000256" key="5">
    <source>
        <dbReference type="ARBA" id="ARBA00006045"/>
    </source>
</evidence>
<dbReference type="InterPro" id="IPR007708">
    <property type="entry name" value="DBR1_C"/>
</dbReference>
<evidence type="ECO:0000256" key="9">
    <source>
        <dbReference type="ARBA" id="ARBA00022833"/>
    </source>
</evidence>
<evidence type="ECO:0000256" key="1">
    <source>
        <dbReference type="ARBA" id="ARBA00001936"/>
    </source>
</evidence>
<keyword evidence="7" id="KW-0479">Metal-binding</keyword>
<evidence type="ECO:0000256" key="8">
    <source>
        <dbReference type="ARBA" id="ARBA00022801"/>
    </source>
</evidence>